<sequence length="130" mass="14745">MSTYNCCVNNNNNNKSLTKLTSNTAMLSHNGRCSLLSRNHETLKANNFKNKQPSICIDDQDILYESAIGINNHARWKDGPIQRKKEDGVPSLIFRLIIYSLDIIIIVFTLYTAATTTTWIDLILVKATQR</sequence>
<keyword evidence="1" id="KW-0472">Membrane</keyword>
<evidence type="ECO:0000313" key="3">
    <source>
        <dbReference type="Proteomes" id="UP000007797"/>
    </source>
</evidence>
<protein>
    <submittedName>
        <fullName evidence="2">Uncharacterized protein</fullName>
    </submittedName>
</protein>
<keyword evidence="1" id="KW-0812">Transmembrane</keyword>
<name>F4Q1P1_CACFS</name>
<dbReference type="GeneID" id="14870389"/>
<feature type="transmembrane region" description="Helical" evidence="1">
    <location>
        <begin position="92"/>
        <end position="114"/>
    </location>
</feature>
<accession>F4Q1P1</accession>
<keyword evidence="3" id="KW-1185">Reference proteome</keyword>
<dbReference type="EMBL" id="GL883018">
    <property type="protein sequence ID" value="EGG18191.1"/>
    <property type="molecule type" value="Genomic_DNA"/>
</dbReference>
<gene>
    <name evidence="2" type="ORF">DFA_03678</name>
</gene>
<reference evidence="3" key="1">
    <citation type="journal article" date="2011" name="Genome Res.">
        <title>Phylogeny-wide analysis of social amoeba genomes highlights ancient origins for complex intercellular communication.</title>
        <authorList>
            <person name="Heidel A.J."/>
            <person name="Lawal H.M."/>
            <person name="Felder M."/>
            <person name="Schilde C."/>
            <person name="Helps N.R."/>
            <person name="Tunggal B."/>
            <person name="Rivero F."/>
            <person name="John U."/>
            <person name="Schleicher M."/>
            <person name="Eichinger L."/>
            <person name="Platzer M."/>
            <person name="Noegel A.A."/>
            <person name="Schaap P."/>
            <person name="Gloeckner G."/>
        </authorList>
    </citation>
    <scope>NUCLEOTIDE SEQUENCE [LARGE SCALE GENOMIC DNA]</scope>
    <source>
        <strain evidence="3">SH3</strain>
    </source>
</reference>
<dbReference type="AlphaFoldDB" id="F4Q1P1"/>
<proteinExistence type="predicted"/>
<keyword evidence="1" id="KW-1133">Transmembrane helix</keyword>
<dbReference type="Proteomes" id="UP000007797">
    <property type="component" value="Unassembled WGS sequence"/>
</dbReference>
<evidence type="ECO:0000256" key="1">
    <source>
        <dbReference type="SAM" id="Phobius"/>
    </source>
</evidence>
<dbReference type="KEGG" id="dfa:DFA_03678"/>
<organism evidence="2 3">
    <name type="scientific">Cavenderia fasciculata</name>
    <name type="common">Slime mold</name>
    <name type="synonym">Dictyostelium fasciculatum</name>
    <dbReference type="NCBI Taxonomy" id="261658"/>
    <lineage>
        <taxon>Eukaryota</taxon>
        <taxon>Amoebozoa</taxon>
        <taxon>Evosea</taxon>
        <taxon>Eumycetozoa</taxon>
        <taxon>Dictyostelia</taxon>
        <taxon>Acytosteliales</taxon>
        <taxon>Cavenderiaceae</taxon>
        <taxon>Cavenderia</taxon>
    </lineage>
</organism>
<dbReference type="RefSeq" id="XP_004357014.1">
    <property type="nucleotide sequence ID" value="XM_004356959.1"/>
</dbReference>
<evidence type="ECO:0000313" key="2">
    <source>
        <dbReference type="EMBL" id="EGG18191.1"/>
    </source>
</evidence>